<evidence type="ECO:0000313" key="5">
    <source>
        <dbReference type="Proteomes" id="UP000554235"/>
    </source>
</evidence>
<evidence type="ECO:0000256" key="2">
    <source>
        <dbReference type="SAM" id="MobiDB-lite"/>
    </source>
</evidence>
<dbReference type="Gene3D" id="3.40.50.300">
    <property type="entry name" value="P-loop containing nucleotide triphosphate hydrolases"/>
    <property type="match status" value="1"/>
</dbReference>
<dbReference type="InterPro" id="IPR056884">
    <property type="entry name" value="NPHP3-like_N"/>
</dbReference>
<sequence length="1006" mass="112880">MDPLSLLGVTATIVQSIGVAFKAATVIRQYAGETQSVDLDMPLDELALTLDHLRHAKVIENSEFAELARDAYGLAKDLLDMNAKLIKSRHAPLWTLPVQRARAASSRRQIDARIEELLELQRKIERILLTRLSRVREDDVHKIQESHDFKELDAYGKAAVTALLGQYLDQKNDGDAARCFTSAGRLMNHIQGSAGAGNIQDDGSPLNHARAAEDERRVSADGALLELLQYRLMENRKAMITKPFESSCQWVYKKPVDGKWKSLPDWLDCGSGVYLIVGNEASGKSTMMKYISTREKTLEGLRKWAHDQPLVTAAFFFWRNGTQLEKSEEGLWRSLLYSVLDQLPQLMPIVFPREWALLYSTAGGEDSMLSEGLGAWEVETLQRAFHRLVTQDQMPLKLFILIDGIDEYQNDGSSDDFGKIVGFIKEEIASSENVKALVSSRPLEAFDRSGLQPSLTLHELNHDDIEVYVRSVLEEDNRFLANRDADSEKAEPLIRYILSASKGVFLWAVLSVRTVGGKLAEGKSLDEITASLQREFILALADLYRLIWEGMEDTTTMQAAQILQIMLAGKEVKRSWLDNDEEGLRLIDLALGLGDPEETIEAHVVPWHIVKPDVQGKCNAIANGFMKTWPGFITTANVGEGERNWNPSSRIRYCHRSVPEFFSERYASLLRTATLNLSFQFCPRIAHLKAAVHQLKVLPKPLLDEPLRVLWAIATTALMAANRIDTGNPFSPGGAGDLDVLYALDTHKYHALLVELDRTMEHHHKILQQDAENNYLQTVLQDHRGTVIIHDRGRDSRLKAAMHWSNFHSDPAYAHPRSWNDSFLSLTIEFGLHNYVKSRLGSGNSSKVLKAKKGRPLLDYALRPSLPLHVAPHTLVAPDVVKTLLDHGARPNEKFEGRTCWEGALQWQYDVFAVGEGRAVFEMGGTTEDARRVADSRVEVFTMLLDKGADVLASIVTAKGNKISARRVLEVSLKGWVTNEDIVQALLERFPEDKTDRLGSFRVFGD</sequence>
<dbReference type="InterPro" id="IPR036770">
    <property type="entry name" value="Ankyrin_rpt-contain_sf"/>
</dbReference>
<proteinExistence type="predicted"/>
<evidence type="ECO:0000256" key="1">
    <source>
        <dbReference type="ARBA" id="ARBA00022737"/>
    </source>
</evidence>
<name>A0A8H4P4U0_9HYPO</name>
<dbReference type="EMBL" id="JAADYS010001527">
    <property type="protein sequence ID" value="KAF4462494.1"/>
    <property type="molecule type" value="Genomic_DNA"/>
</dbReference>
<organism evidence="4 5">
    <name type="scientific">Fusarium albosuccineum</name>
    <dbReference type="NCBI Taxonomy" id="1237068"/>
    <lineage>
        <taxon>Eukaryota</taxon>
        <taxon>Fungi</taxon>
        <taxon>Dikarya</taxon>
        <taxon>Ascomycota</taxon>
        <taxon>Pezizomycotina</taxon>
        <taxon>Sordariomycetes</taxon>
        <taxon>Hypocreomycetidae</taxon>
        <taxon>Hypocreales</taxon>
        <taxon>Nectriaceae</taxon>
        <taxon>Fusarium</taxon>
        <taxon>Fusarium decemcellulare species complex</taxon>
    </lineage>
</organism>
<dbReference type="InterPro" id="IPR027417">
    <property type="entry name" value="P-loop_NTPase"/>
</dbReference>
<dbReference type="Pfam" id="PF24883">
    <property type="entry name" value="NPHP3_N"/>
    <property type="match status" value="1"/>
</dbReference>
<dbReference type="PANTHER" id="PTHR10039">
    <property type="entry name" value="AMELOGENIN"/>
    <property type="match status" value="1"/>
</dbReference>
<dbReference type="AlphaFoldDB" id="A0A8H4P4U0"/>
<accession>A0A8H4P4U0</accession>
<dbReference type="OrthoDB" id="443402at2759"/>
<feature type="region of interest" description="Disordered" evidence="2">
    <location>
        <begin position="194"/>
        <end position="214"/>
    </location>
</feature>
<gene>
    <name evidence="4" type="ORF">FALBO_10698</name>
</gene>
<dbReference type="Gene3D" id="1.25.40.20">
    <property type="entry name" value="Ankyrin repeat-containing domain"/>
    <property type="match status" value="1"/>
</dbReference>
<dbReference type="SUPFAM" id="SSF52540">
    <property type="entry name" value="P-loop containing nucleoside triphosphate hydrolases"/>
    <property type="match status" value="1"/>
</dbReference>
<evidence type="ECO:0000313" key="4">
    <source>
        <dbReference type="EMBL" id="KAF4462494.1"/>
    </source>
</evidence>
<feature type="domain" description="Nephrocystin 3-like N-terminal" evidence="3">
    <location>
        <begin position="247"/>
        <end position="441"/>
    </location>
</feature>
<dbReference type="Proteomes" id="UP000554235">
    <property type="component" value="Unassembled WGS sequence"/>
</dbReference>
<protein>
    <submittedName>
        <fullName evidence="4">Small s</fullName>
    </submittedName>
</protein>
<reference evidence="4 5" key="1">
    <citation type="submission" date="2020-01" db="EMBL/GenBank/DDBJ databases">
        <title>Identification and distribution of gene clusters putatively required for synthesis of sphingolipid metabolism inhibitors in phylogenetically diverse species of the filamentous fungus Fusarium.</title>
        <authorList>
            <person name="Kim H.-S."/>
            <person name="Busman M."/>
            <person name="Brown D.W."/>
            <person name="Divon H."/>
            <person name="Uhlig S."/>
            <person name="Proctor R.H."/>
        </authorList>
    </citation>
    <scope>NUCLEOTIDE SEQUENCE [LARGE SCALE GENOMIC DNA]</scope>
    <source>
        <strain evidence="4 5">NRRL 20459</strain>
    </source>
</reference>
<dbReference type="PANTHER" id="PTHR10039:SF5">
    <property type="entry name" value="NACHT DOMAIN-CONTAINING PROTEIN"/>
    <property type="match status" value="1"/>
</dbReference>
<keyword evidence="5" id="KW-1185">Reference proteome</keyword>
<evidence type="ECO:0000259" key="3">
    <source>
        <dbReference type="Pfam" id="PF24883"/>
    </source>
</evidence>
<comment type="caution">
    <text evidence="4">The sequence shown here is derived from an EMBL/GenBank/DDBJ whole genome shotgun (WGS) entry which is preliminary data.</text>
</comment>
<keyword evidence="1" id="KW-0677">Repeat</keyword>